<keyword evidence="2" id="KW-0813">Transport</keyword>
<dbReference type="InterPro" id="IPR038770">
    <property type="entry name" value="Na+/solute_symporter_sf"/>
</dbReference>
<evidence type="ECO:0000256" key="2">
    <source>
        <dbReference type="ARBA" id="ARBA00022448"/>
    </source>
</evidence>
<feature type="transmembrane region" description="Helical" evidence="7">
    <location>
        <begin position="243"/>
        <end position="276"/>
    </location>
</feature>
<keyword evidence="3 7" id="KW-0812">Transmembrane</keyword>
<keyword evidence="5" id="KW-0406">Ion transport</keyword>
<dbReference type="GO" id="GO:0015297">
    <property type="term" value="F:antiporter activity"/>
    <property type="evidence" value="ECO:0007669"/>
    <property type="project" value="InterPro"/>
</dbReference>
<dbReference type="InterPro" id="IPR006153">
    <property type="entry name" value="Cation/H_exchanger_TM"/>
</dbReference>
<feature type="transmembrane region" description="Helical" evidence="7">
    <location>
        <begin position="318"/>
        <end position="338"/>
    </location>
</feature>
<dbReference type="AlphaFoldDB" id="A0A1X7FJ80"/>
<keyword evidence="10" id="KW-1185">Reference proteome</keyword>
<keyword evidence="6 7" id="KW-0472">Membrane</keyword>
<protein>
    <submittedName>
        <fullName evidence="9">Transporter, CPA2 family</fullName>
    </submittedName>
</protein>
<evidence type="ECO:0000256" key="3">
    <source>
        <dbReference type="ARBA" id="ARBA00022692"/>
    </source>
</evidence>
<feature type="transmembrane region" description="Helical" evidence="7">
    <location>
        <begin position="380"/>
        <end position="404"/>
    </location>
</feature>
<accession>A0A1X7FJ80</accession>
<evidence type="ECO:0000256" key="4">
    <source>
        <dbReference type="ARBA" id="ARBA00022989"/>
    </source>
</evidence>
<organism evidence="9 10">
    <name type="scientific">Trinickia caryophylli</name>
    <name type="common">Paraburkholderia caryophylli</name>
    <dbReference type="NCBI Taxonomy" id="28094"/>
    <lineage>
        <taxon>Bacteria</taxon>
        <taxon>Pseudomonadati</taxon>
        <taxon>Pseudomonadota</taxon>
        <taxon>Betaproteobacteria</taxon>
        <taxon>Burkholderiales</taxon>
        <taxon>Burkholderiaceae</taxon>
        <taxon>Trinickia</taxon>
    </lineage>
</organism>
<proteinExistence type="predicted"/>
<dbReference type="Pfam" id="PF00999">
    <property type="entry name" value="Na_H_Exchanger"/>
    <property type="match status" value="1"/>
</dbReference>
<feature type="transmembrane region" description="Helical" evidence="7">
    <location>
        <begin position="167"/>
        <end position="186"/>
    </location>
</feature>
<evidence type="ECO:0000256" key="1">
    <source>
        <dbReference type="ARBA" id="ARBA00004141"/>
    </source>
</evidence>
<feature type="transmembrane region" description="Helical" evidence="7">
    <location>
        <begin position="350"/>
        <end position="368"/>
    </location>
</feature>
<feature type="transmembrane region" description="Helical" evidence="7">
    <location>
        <begin position="288"/>
        <end position="306"/>
    </location>
</feature>
<feature type="transmembrane region" description="Helical" evidence="7">
    <location>
        <begin position="134"/>
        <end position="155"/>
    </location>
</feature>
<comment type="subcellular location">
    <subcellularLocation>
        <location evidence="1">Membrane</location>
        <topology evidence="1">Multi-pass membrane protein</topology>
    </subcellularLocation>
</comment>
<dbReference type="GO" id="GO:0016020">
    <property type="term" value="C:membrane"/>
    <property type="evidence" value="ECO:0007669"/>
    <property type="project" value="UniProtKB-SubCell"/>
</dbReference>
<evidence type="ECO:0000313" key="10">
    <source>
        <dbReference type="Proteomes" id="UP000192911"/>
    </source>
</evidence>
<dbReference type="STRING" id="28094.SAMN06295900_10997"/>
<feature type="transmembrane region" description="Helical" evidence="7">
    <location>
        <begin position="99"/>
        <end position="122"/>
    </location>
</feature>
<gene>
    <name evidence="9" type="ORF">SAMN06295900_10997</name>
</gene>
<dbReference type="PANTHER" id="PTHR32468:SF0">
    <property type="entry name" value="K(+)_H(+) ANTIPORTER 1"/>
    <property type="match status" value="1"/>
</dbReference>
<evidence type="ECO:0000313" key="9">
    <source>
        <dbReference type="EMBL" id="SMF53161.1"/>
    </source>
</evidence>
<reference evidence="10" key="1">
    <citation type="submission" date="2017-04" db="EMBL/GenBank/DDBJ databases">
        <authorList>
            <person name="Varghese N."/>
            <person name="Submissions S."/>
        </authorList>
    </citation>
    <scope>NUCLEOTIDE SEQUENCE [LARGE SCALE GENOMIC DNA]</scope>
    <source>
        <strain evidence="10">Ballard 720</strain>
    </source>
</reference>
<dbReference type="OrthoDB" id="9793589at2"/>
<name>A0A1X7FJ80_TRICW</name>
<dbReference type="GO" id="GO:1902600">
    <property type="term" value="P:proton transmembrane transport"/>
    <property type="evidence" value="ECO:0007669"/>
    <property type="project" value="InterPro"/>
</dbReference>
<evidence type="ECO:0000256" key="7">
    <source>
        <dbReference type="SAM" id="Phobius"/>
    </source>
</evidence>
<dbReference type="EMBL" id="FXAH01000009">
    <property type="protein sequence ID" value="SMF53161.1"/>
    <property type="molecule type" value="Genomic_DNA"/>
</dbReference>
<evidence type="ECO:0000259" key="8">
    <source>
        <dbReference type="Pfam" id="PF00999"/>
    </source>
</evidence>
<feature type="transmembrane region" description="Helical" evidence="7">
    <location>
        <begin position="198"/>
        <end position="216"/>
    </location>
</feature>
<feature type="transmembrane region" description="Helical" evidence="7">
    <location>
        <begin position="62"/>
        <end position="79"/>
    </location>
</feature>
<evidence type="ECO:0000256" key="5">
    <source>
        <dbReference type="ARBA" id="ARBA00023065"/>
    </source>
</evidence>
<feature type="transmembrane region" description="Helical" evidence="7">
    <location>
        <begin position="32"/>
        <end position="50"/>
    </location>
</feature>
<sequence>MPEIQIVVIVCATILAGFAARAIGQPVVVGEMAAGILLGPAVLGSLAPALQQQLFPADSLGGLQAIAEFGLMLFMFIVGTELSEPTPDAARKNDSRLVLWTSAASVAVPLAIGVGCAMALSPEMGIPEGQRGRFALFLGTAMSVTAFPVLARMLADHGMLGTPIGRVAIAVAAVIDIYAWILFAVCTAPSPAHAGTGMLLRLSLLPLACAVAIRFARPRLAAWLPRPGNGARTQPGESQLPTLAVVAVVFAAAAAARAAGLHPVLGAFAIGCCFPSGTALSEKIKRDLGAIAGRFLMPCYFALAGLSMTRDAFGSGGIAPLCILLAVAVLSKVFGTAAGARLGGATWRTGMLLGVLMNARGLVELILLKEGLNAGVITPRLYTLMLLVALITTAMTGGFNTFLVSRRSPHLLAREKAG</sequence>
<dbReference type="Proteomes" id="UP000192911">
    <property type="component" value="Unassembled WGS sequence"/>
</dbReference>
<keyword evidence="4 7" id="KW-1133">Transmembrane helix</keyword>
<dbReference type="GeneID" id="95549850"/>
<dbReference type="Gene3D" id="1.20.1530.20">
    <property type="match status" value="1"/>
</dbReference>
<dbReference type="RefSeq" id="WP_114717933.1">
    <property type="nucleotide sequence ID" value="NZ_BSQD01000009.1"/>
</dbReference>
<dbReference type="PANTHER" id="PTHR32468">
    <property type="entry name" value="CATION/H + ANTIPORTER"/>
    <property type="match status" value="1"/>
</dbReference>
<feature type="domain" description="Cation/H+ exchanger transmembrane" evidence="8">
    <location>
        <begin position="12"/>
        <end position="403"/>
    </location>
</feature>
<dbReference type="InterPro" id="IPR050794">
    <property type="entry name" value="CPA2_transporter"/>
</dbReference>
<evidence type="ECO:0000256" key="6">
    <source>
        <dbReference type="ARBA" id="ARBA00023136"/>
    </source>
</evidence>